<dbReference type="EMBL" id="PGTN01000039">
    <property type="protein sequence ID" value="PJF47664.1"/>
    <property type="molecule type" value="Genomic_DNA"/>
</dbReference>
<dbReference type="AlphaFoldDB" id="A0A2M8QCZ3"/>
<organism evidence="2 3">
    <name type="scientific">Candidatus Thermofonsia Clade 3 bacterium</name>
    <dbReference type="NCBI Taxonomy" id="2364212"/>
    <lineage>
        <taxon>Bacteria</taxon>
        <taxon>Bacillati</taxon>
        <taxon>Chloroflexota</taxon>
        <taxon>Candidatus Thermofontia</taxon>
        <taxon>Candidatus Thermofonsia Clade 3</taxon>
    </lineage>
</organism>
<dbReference type="Pfam" id="PF04015">
    <property type="entry name" value="DUF362"/>
    <property type="match status" value="1"/>
</dbReference>
<dbReference type="Proteomes" id="UP000230790">
    <property type="component" value="Unassembled WGS sequence"/>
</dbReference>
<evidence type="ECO:0000313" key="2">
    <source>
        <dbReference type="EMBL" id="PJF47664.1"/>
    </source>
</evidence>
<feature type="domain" description="DUF362" evidence="1">
    <location>
        <begin position="75"/>
        <end position="259"/>
    </location>
</feature>
<evidence type="ECO:0000259" key="1">
    <source>
        <dbReference type="Pfam" id="PF04015"/>
    </source>
</evidence>
<name>A0A2M8QCZ3_9CHLR</name>
<sequence>MAMATSLKPVVRAVHCDWRADDETVYQALKRATQPLTRAWDKLRNARRIAIKFNQDKEARHHITFHHHRVQLVSDCVARATLRLLRENTSAQLYCVDVSFYRKYVPQAKDEDTTQLRHVLREFDVTYIDGNVDVVWASVPGGGLMFDRYPVTREFADMDAWVSVQKLKNHAFMGVTLCMKNLFGLMPTEPLGRPRTYYHHLVRMPYVLADLGRLYDPALNIIDGLVCQAGEEWGRGEEMRIANTLIAGDHVVATDAVGAYLMGHDPARGDWKTEPFHRDRNALRVAAESGFGTVNLDEMDFVSEVTAPVGDKPFFAKITDAPEIVHSWRKTTAEQGLYYRDHREDFIRRYAGEYILLQMGEVKWHDPSGTVRASRRILSGDHPEQAMWMKYVDPDEAEGEHFEVYERTLDEIRALESA</sequence>
<reference evidence="2 3" key="1">
    <citation type="submission" date="2017-11" db="EMBL/GenBank/DDBJ databases">
        <title>Evolution of Phototrophy in the Chloroflexi Phylum Driven by Horizontal Gene Transfer.</title>
        <authorList>
            <person name="Ward L.M."/>
            <person name="Hemp J."/>
            <person name="Shih P.M."/>
            <person name="Mcglynn S.E."/>
            <person name="Fischer W."/>
        </authorList>
    </citation>
    <scope>NUCLEOTIDE SEQUENCE [LARGE SCALE GENOMIC DNA]</scope>
    <source>
        <strain evidence="2">JP3_7</strain>
    </source>
</reference>
<gene>
    <name evidence="2" type="ORF">CUN48_07555</name>
</gene>
<comment type="caution">
    <text evidence="2">The sequence shown here is derived from an EMBL/GenBank/DDBJ whole genome shotgun (WGS) entry which is preliminary data.</text>
</comment>
<accession>A0A2M8QCZ3</accession>
<evidence type="ECO:0000313" key="3">
    <source>
        <dbReference type="Proteomes" id="UP000230790"/>
    </source>
</evidence>
<proteinExistence type="predicted"/>
<dbReference type="InterPro" id="IPR007160">
    <property type="entry name" value="DUF362"/>
</dbReference>
<protein>
    <recommendedName>
        <fullName evidence="1">DUF362 domain-containing protein</fullName>
    </recommendedName>
</protein>